<accession>A0A3B0XK31</accession>
<dbReference type="EMBL" id="UOFF01000278">
    <property type="protein sequence ID" value="VAW56786.1"/>
    <property type="molecule type" value="Genomic_DNA"/>
</dbReference>
<feature type="transmembrane region" description="Helical" evidence="1">
    <location>
        <begin position="37"/>
        <end position="56"/>
    </location>
</feature>
<feature type="non-terminal residue" evidence="2">
    <location>
        <position position="73"/>
    </location>
</feature>
<keyword evidence="1" id="KW-1133">Transmembrane helix</keyword>
<dbReference type="AlphaFoldDB" id="A0A3B0XK31"/>
<keyword evidence="1" id="KW-0812">Transmembrane</keyword>
<evidence type="ECO:0000256" key="1">
    <source>
        <dbReference type="SAM" id="Phobius"/>
    </source>
</evidence>
<organism evidence="2">
    <name type="scientific">hydrothermal vent metagenome</name>
    <dbReference type="NCBI Taxonomy" id="652676"/>
    <lineage>
        <taxon>unclassified sequences</taxon>
        <taxon>metagenomes</taxon>
        <taxon>ecological metagenomes</taxon>
    </lineage>
</organism>
<protein>
    <submittedName>
        <fullName evidence="2">Uncharacterized protein</fullName>
    </submittedName>
</protein>
<name>A0A3B0XK31_9ZZZZ</name>
<evidence type="ECO:0000313" key="2">
    <source>
        <dbReference type="EMBL" id="VAW56786.1"/>
    </source>
</evidence>
<keyword evidence="1" id="KW-0472">Membrane</keyword>
<gene>
    <name evidence="2" type="ORF">MNBD_GAMMA07-1388</name>
</gene>
<sequence length="73" mass="8234">MGEDRLFSVYPQASLLLDIFSAHPTKVKLRLKNQSNIIVITIMDTLKILLLLLLTANTTIAGNIRDHTRPKFS</sequence>
<reference evidence="2" key="1">
    <citation type="submission" date="2018-06" db="EMBL/GenBank/DDBJ databases">
        <authorList>
            <person name="Zhirakovskaya E."/>
        </authorList>
    </citation>
    <scope>NUCLEOTIDE SEQUENCE</scope>
</reference>
<proteinExistence type="predicted"/>